<evidence type="ECO:0000259" key="2">
    <source>
        <dbReference type="Pfam" id="PF02698"/>
    </source>
</evidence>
<feature type="transmembrane region" description="Helical" evidence="1">
    <location>
        <begin position="21"/>
        <end position="40"/>
    </location>
</feature>
<keyword evidence="1" id="KW-0812">Transmembrane</keyword>
<keyword evidence="4" id="KW-1185">Reference proteome</keyword>
<keyword evidence="1" id="KW-1133">Transmembrane helix</keyword>
<reference evidence="3 4" key="1">
    <citation type="submission" date="2019-02" db="EMBL/GenBank/DDBJ databases">
        <title>Deep-cultivation of Planctomycetes and their phenomic and genomic characterization uncovers novel biology.</title>
        <authorList>
            <person name="Wiegand S."/>
            <person name="Jogler M."/>
            <person name="Boedeker C."/>
            <person name="Pinto D."/>
            <person name="Vollmers J."/>
            <person name="Rivas-Marin E."/>
            <person name="Kohn T."/>
            <person name="Peeters S.H."/>
            <person name="Heuer A."/>
            <person name="Rast P."/>
            <person name="Oberbeckmann S."/>
            <person name="Bunk B."/>
            <person name="Jeske O."/>
            <person name="Meyerdierks A."/>
            <person name="Storesund J.E."/>
            <person name="Kallscheuer N."/>
            <person name="Luecker S."/>
            <person name="Lage O.M."/>
            <person name="Pohl T."/>
            <person name="Merkel B.J."/>
            <person name="Hornburger P."/>
            <person name="Mueller R.-W."/>
            <person name="Bruemmer F."/>
            <person name="Labrenz M."/>
            <person name="Spormann A.M."/>
            <person name="Op Den Camp H."/>
            <person name="Overmann J."/>
            <person name="Amann R."/>
            <person name="Jetten M.S.M."/>
            <person name="Mascher T."/>
            <person name="Medema M.H."/>
            <person name="Devos D.P."/>
            <person name="Kaster A.-K."/>
            <person name="Ovreas L."/>
            <person name="Rohde M."/>
            <person name="Galperin M.Y."/>
            <person name="Jogler C."/>
        </authorList>
    </citation>
    <scope>NUCLEOTIDE SEQUENCE [LARGE SCALE GENOMIC DNA]</scope>
    <source>
        <strain evidence="3 4">CA13</strain>
    </source>
</reference>
<evidence type="ECO:0000313" key="3">
    <source>
        <dbReference type="EMBL" id="TWT81125.1"/>
    </source>
</evidence>
<keyword evidence="1" id="KW-0472">Membrane</keyword>
<dbReference type="Proteomes" id="UP000315010">
    <property type="component" value="Unassembled WGS sequence"/>
</dbReference>
<protein>
    <recommendedName>
        <fullName evidence="2">DUF218 domain-containing protein</fullName>
    </recommendedName>
</protein>
<comment type="caution">
    <text evidence="3">The sequence shown here is derived from an EMBL/GenBank/DDBJ whole genome shotgun (WGS) entry which is preliminary data.</text>
</comment>
<evidence type="ECO:0000313" key="4">
    <source>
        <dbReference type="Proteomes" id="UP000315010"/>
    </source>
</evidence>
<dbReference type="InterPro" id="IPR003848">
    <property type="entry name" value="DUF218"/>
</dbReference>
<proteinExistence type="predicted"/>
<dbReference type="OrthoDB" id="257913at2"/>
<dbReference type="CDD" id="cd06259">
    <property type="entry name" value="YdcF-like"/>
    <property type="match status" value="1"/>
</dbReference>
<dbReference type="EMBL" id="SJPJ01000001">
    <property type="protein sequence ID" value="TWT81125.1"/>
    <property type="molecule type" value="Genomic_DNA"/>
</dbReference>
<dbReference type="Pfam" id="PF02698">
    <property type="entry name" value="DUF218"/>
    <property type="match status" value="1"/>
</dbReference>
<evidence type="ECO:0000256" key="1">
    <source>
        <dbReference type="SAM" id="Phobius"/>
    </source>
</evidence>
<gene>
    <name evidence="3" type="ORF">CA13_25730</name>
</gene>
<name>A0A5C5Z1J9_9BACT</name>
<feature type="domain" description="DUF218" evidence="2">
    <location>
        <begin position="59"/>
        <end position="180"/>
    </location>
</feature>
<dbReference type="AlphaFoldDB" id="A0A5C5Z1J9"/>
<accession>A0A5C5Z1J9</accession>
<organism evidence="3 4">
    <name type="scientific">Novipirellula herctigrandis</name>
    <dbReference type="NCBI Taxonomy" id="2527986"/>
    <lineage>
        <taxon>Bacteria</taxon>
        <taxon>Pseudomonadati</taxon>
        <taxon>Planctomycetota</taxon>
        <taxon>Planctomycetia</taxon>
        <taxon>Pirellulales</taxon>
        <taxon>Pirellulaceae</taxon>
        <taxon>Novipirellula</taxon>
    </lineage>
</organism>
<sequence>MSKTTLTPKFSRRRSRWRRRCFAVIGLWLLSMVLLSFHSIRGFVAYPLVVHDPEASGDAAYVMADGHAYWERLHAASDLFHMRKVPRLIILAESETAGYNFVQQRSETRLEKAIAYLEWLGVPAEKVSTVSVETPVMFGSLSEARAVAEQQPGLKSIVVVTSAPHTRRSRLCFRRSLSKQVNVQVYSASDVGEGSEIDSPLWIEYIKLLIYLFVA</sequence>
<dbReference type="RefSeq" id="WP_146396782.1">
    <property type="nucleotide sequence ID" value="NZ_SJPJ01000001.1"/>
</dbReference>